<accession>A0A2P5EFD7</accession>
<sequence length="992" mass="108667">MGTVETRSRTLVPPSTHTPEPAKPQTPIEKTPKEAIGSSNEERAGSESAVEGFAGFNQENGVSKEELIDDLGRGVVENETGISGAEEGVLVECKHGLGSGSVEKLEDGAKERNGEKGYLEDNGGSLDVNEGENGKVRSIEVAAEDLSENNDGEVEDLGSSEGHEFSVGDFVWGKVKSHPWWPGQIYDPSYASEYAAKKKGKDKYLVAYFGDGTFAWCPPSQLKPFEENFDEMSKQSNTKTFVSAVRQVTDEIGRLLELKLICSCVPKENRSGLAQPLAENAGIRQGVLVPECETRKLSGVYTEPSELLAELKRVAQAVYVTNVLELRVLRSRVSALYRTRGGYGLPEYHDPKPVPGLDDSGKSVEVPSQGPFEDWLPSPMSVDVIQANEPVLQSSPAVSENRKTHRRKQRSIADLIGGDKEAETGASASGLKKGKGRGESKDGEVAIEGTKSNKPAPRSRVKKREGREESDSHDDSSLISLTGKRRKARLSGSPVTTSISSISSVKKDGDGEKEKTKEGIASKGRTRKKRVDIENGEAKSKTRSGGDSVSRNLKLDIDSVKSDDNAVKEHFEMGSSPRERKKSKYLSPPFTMLDNSKKKKETETEPLKIPTEERIEEEESTMEADQNIVSPPTLKRSSEALQNNVSTEPGPGDEKSRGSSPNPMTPIQSQTKISDETIANVSAKELLSEIRSAAVNLFTRMGKKPLEMVVDFVSLFRNSVYRNGSNYKLYNKLQSSRKRKTRDSEFRPQKEDPKRTSEKSTERVSGRRKVKNQNAGADKPKEKGAVDTHDAKSDRQKPKKGARTPETKTVDKENVEGKASPAALFVTFGPGSSLPTKGDLIRMYGKYGELDETETEMFYNNFCARVSFTNSSNAEVAFNDSQNASPFGTASVSFRLQYHSGAFKTRELSEISKRQRTATPFKNNLKTPKKPKSQPKGGSESDLNFIKQKLEKISSLLEDRNAKVTPRTKSKLQGEVKGLLEKVGTMVGGSSS</sequence>
<dbReference type="PANTHER" id="PTHR10688">
    <property type="entry name" value="PWWP DOMAIN-CONTAINING PROTEIN"/>
    <property type="match status" value="1"/>
</dbReference>
<feature type="compositionally biased region" description="Basic and acidic residues" evidence="1">
    <location>
        <begin position="803"/>
        <end position="815"/>
    </location>
</feature>
<dbReference type="CDD" id="cd05162">
    <property type="entry name" value="PWWP"/>
    <property type="match status" value="1"/>
</dbReference>
<name>A0A2P5EFD7_TREOI</name>
<feature type="compositionally biased region" description="Basic and acidic residues" evidence="1">
    <location>
        <begin position="600"/>
        <end position="613"/>
    </location>
</feature>
<feature type="region of interest" description="Disordered" evidence="1">
    <location>
        <begin position="907"/>
        <end position="944"/>
    </location>
</feature>
<proteinExistence type="predicted"/>
<evidence type="ECO:0000259" key="2">
    <source>
        <dbReference type="PROSITE" id="PS50812"/>
    </source>
</evidence>
<dbReference type="OrthoDB" id="62853at2759"/>
<feature type="compositionally biased region" description="Basic and acidic residues" evidence="1">
    <location>
        <begin position="103"/>
        <end position="119"/>
    </location>
</feature>
<feature type="compositionally biased region" description="Basic and acidic residues" evidence="1">
    <location>
        <begin position="465"/>
        <end position="476"/>
    </location>
</feature>
<feature type="compositionally biased region" description="Basic and acidic residues" evidence="1">
    <location>
        <begin position="553"/>
        <end position="572"/>
    </location>
</feature>
<feature type="compositionally biased region" description="Basic and acidic residues" evidence="1">
    <location>
        <begin position="505"/>
        <end position="520"/>
    </location>
</feature>
<dbReference type="STRING" id="63057.A0A2P5EFD7"/>
<feature type="region of interest" description="Disordered" evidence="1">
    <location>
        <begin position="1"/>
        <end position="65"/>
    </location>
</feature>
<organism evidence="3 4">
    <name type="scientific">Trema orientale</name>
    <name type="common">Charcoal tree</name>
    <name type="synonym">Celtis orientalis</name>
    <dbReference type="NCBI Taxonomy" id="63057"/>
    <lineage>
        <taxon>Eukaryota</taxon>
        <taxon>Viridiplantae</taxon>
        <taxon>Streptophyta</taxon>
        <taxon>Embryophyta</taxon>
        <taxon>Tracheophyta</taxon>
        <taxon>Spermatophyta</taxon>
        <taxon>Magnoliopsida</taxon>
        <taxon>eudicotyledons</taxon>
        <taxon>Gunneridae</taxon>
        <taxon>Pentapetalae</taxon>
        <taxon>rosids</taxon>
        <taxon>fabids</taxon>
        <taxon>Rosales</taxon>
        <taxon>Cannabaceae</taxon>
        <taxon>Trema</taxon>
    </lineage>
</organism>
<dbReference type="InterPro" id="IPR052657">
    <property type="entry name" value="PDP_family_Arabidopsis"/>
</dbReference>
<dbReference type="Gene3D" id="2.30.30.140">
    <property type="match status" value="1"/>
</dbReference>
<gene>
    <name evidence="3" type="ORF">TorRG33x02_199920</name>
</gene>
<dbReference type="Pfam" id="PF00855">
    <property type="entry name" value="PWWP"/>
    <property type="match status" value="1"/>
</dbReference>
<dbReference type="FunCoup" id="A0A2P5EFD7">
    <property type="interactions" value="446"/>
</dbReference>
<feature type="compositionally biased region" description="Basic and acidic residues" evidence="1">
    <location>
        <begin position="778"/>
        <end position="796"/>
    </location>
</feature>
<dbReference type="SMART" id="SM00293">
    <property type="entry name" value="PWWP"/>
    <property type="match status" value="1"/>
</dbReference>
<comment type="caution">
    <text evidence="3">The sequence shown here is derived from an EMBL/GenBank/DDBJ whole genome shotgun (WGS) entry which is preliminary data.</text>
</comment>
<feature type="compositionally biased region" description="Polar residues" evidence="1">
    <location>
        <begin position="658"/>
        <end position="672"/>
    </location>
</feature>
<feature type="compositionally biased region" description="Basic and acidic residues" evidence="1">
    <location>
        <begin position="742"/>
        <end position="765"/>
    </location>
</feature>
<feature type="region of interest" description="Disordered" evidence="1">
    <location>
        <begin position="342"/>
        <end position="672"/>
    </location>
</feature>
<dbReference type="InParanoid" id="A0A2P5EFD7"/>
<dbReference type="PROSITE" id="PS50812">
    <property type="entry name" value="PWWP"/>
    <property type="match status" value="1"/>
</dbReference>
<feature type="domain" description="PWWP" evidence="2">
    <location>
        <begin position="167"/>
        <end position="228"/>
    </location>
</feature>
<dbReference type="PANTHER" id="PTHR10688:SF3">
    <property type="entry name" value="PWWP DOMAIN-CONTAINING PROTEIN 6"/>
    <property type="match status" value="1"/>
</dbReference>
<protein>
    <submittedName>
        <fullName evidence="3">PWWP domain containing protein</fullName>
    </submittedName>
</protein>
<dbReference type="Proteomes" id="UP000237000">
    <property type="component" value="Unassembled WGS sequence"/>
</dbReference>
<evidence type="ECO:0000313" key="3">
    <source>
        <dbReference type="EMBL" id="PON84238.1"/>
    </source>
</evidence>
<feature type="compositionally biased region" description="Low complexity" evidence="1">
    <location>
        <begin position="491"/>
        <end position="504"/>
    </location>
</feature>
<feature type="compositionally biased region" description="Basic and acidic residues" evidence="1">
    <location>
        <begin position="531"/>
        <end position="540"/>
    </location>
</feature>
<feature type="region of interest" description="Disordered" evidence="1">
    <location>
        <begin position="100"/>
        <end position="131"/>
    </location>
</feature>
<dbReference type="SUPFAM" id="SSF63748">
    <property type="entry name" value="Tudor/PWWP/MBT"/>
    <property type="match status" value="1"/>
</dbReference>
<keyword evidence="4" id="KW-1185">Reference proteome</keyword>
<dbReference type="AlphaFoldDB" id="A0A2P5EFD7"/>
<reference evidence="4" key="1">
    <citation type="submission" date="2016-06" db="EMBL/GenBank/DDBJ databases">
        <title>Parallel loss of symbiosis genes in relatives of nitrogen-fixing non-legume Parasponia.</title>
        <authorList>
            <person name="Van Velzen R."/>
            <person name="Holmer R."/>
            <person name="Bu F."/>
            <person name="Rutten L."/>
            <person name="Van Zeijl A."/>
            <person name="Liu W."/>
            <person name="Santuari L."/>
            <person name="Cao Q."/>
            <person name="Sharma T."/>
            <person name="Shen D."/>
            <person name="Roswanjaya Y."/>
            <person name="Wardhani T."/>
            <person name="Kalhor M.S."/>
            <person name="Jansen J."/>
            <person name="Van den Hoogen J."/>
            <person name="Gungor B."/>
            <person name="Hartog M."/>
            <person name="Hontelez J."/>
            <person name="Verver J."/>
            <person name="Yang W.-C."/>
            <person name="Schijlen E."/>
            <person name="Repin R."/>
            <person name="Schilthuizen M."/>
            <person name="Schranz E."/>
            <person name="Heidstra R."/>
            <person name="Miyata K."/>
            <person name="Fedorova E."/>
            <person name="Kohlen W."/>
            <person name="Bisseling T."/>
            <person name="Smit S."/>
            <person name="Geurts R."/>
        </authorList>
    </citation>
    <scope>NUCLEOTIDE SEQUENCE [LARGE SCALE GENOMIC DNA]</scope>
    <source>
        <strain evidence="4">cv. RG33-2</strain>
    </source>
</reference>
<dbReference type="InterPro" id="IPR000313">
    <property type="entry name" value="PWWP_dom"/>
</dbReference>
<dbReference type="EMBL" id="JXTC01000166">
    <property type="protein sequence ID" value="PON84238.1"/>
    <property type="molecule type" value="Genomic_DNA"/>
</dbReference>
<evidence type="ECO:0000256" key="1">
    <source>
        <dbReference type="SAM" id="MobiDB-lite"/>
    </source>
</evidence>
<feature type="region of interest" description="Disordered" evidence="1">
    <location>
        <begin position="732"/>
        <end position="815"/>
    </location>
</feature>
<evidence type="ECO:0000313" key="4">
    <source>
        <dbReference type="Proteomes" id="UP000237000"/>
    </source>
</evidence>